<keyword evidence="6" id="KW-0221">Differentiation</keyword>
<name>A0ABD2N1M3_9CUCU</name>
<reference evidence="12 13" key="1">
    <citation type="journal article" date="2021" name="BMC Biol.">
        <title>Horizontally acquired antibacterial genes associated with adaptive radiation of ladybird beetles.</title>
        <authorList>
            <person name="Li H.S."/>
            <person name="Tang X.F."/>
            <person name="Huang Y.H."/>
            <person name="Xu Z.Y."/>
            <person name="Chen M.L."/>
            <person name="Du X.Y."/>
            <person name="Qiu B.Y."/>
            <person name="Chen P.T."/>
            <person name="Zhang W."/>
            <person name="Slipinski A."/>
            <person name="Escalona H.E."/>
            <person name="Waterhouse R.M."/>
            <person name="Zwick A."/>
            <person name="Pang H."/>
        </authorList>
    </citation>
    <scope>NUCLEOTIDE SEQUENCE [LARGE SCALE GENOMIC DNA]</scope>
    <source>
        <strain evidence="12">SYSU2018</strain>
    </source>
</reference>
<dbReference type="PROSITE" id="PS50003">
    <property type="entry name" value="PH_DOMAIN"/>
    <property type="match status" value="1"/>
</dbReference>
<feature type="region of interest" description="Disordered" evidence="10">
    <location>
        <begin position="723"/>
        <end position="901"/>
    </location>
</feature>
<dbReference type="EMBL" id="JABFTP020000062">
    <property type="protein sequence ID" value="KAL3272559.1"/>
    <property type="molecule type" value="Genomic_DNA"/>
</dbReference>
<evidence type="ECO:0000256" key="9">
    <source>
        <dbReference type="ARBA" id="ARBA00046145"/>
    </source>
</evidence>
<keyword evidence="7" id="KW-0896">Oogenesis</keyword>
<dbReference type="CDD" id="cd01257">
    <property type="entry name" value="PH_IRS"/>
    <property type="match status" value="1"/>
</dbReference>
<accession>A0ABD2N1M3</accession>
<dbReference type="PANTHER" id="PTHR10614">
    <property type="entry name" value="INSULIN RECEPTOR SUBSTRATE"/>
    <property type="match status" value="1"/>
</dbReference>
<evidence type="ECO:0000256" key="6">
    <source>
        <dbReference type="ARBA" id="ARBA00022782"/>
    </source>
</evidence>
<dbReference type="SMART" id="SM01244">
    <property type="entry name" value="IRS"/>
    <property type="match status" value="1"/>
</dbReference>
<dbReference type="InterPro" id="IPR001849">
    <property type="entry name" value="PH_domain"/>
</dbReference>
<evidence type="ECO:0000313" key="12">
    <source>
        <dbReference type="EMBL" id="KAL3272559.1"/>
    </source>
</evidence>
<feature type="compositionally biased region" description="Polar residues" evidence="10">
    <location>
        <begin position="377"/>
        <end position="388"/>
    </location>
</feature>
<keyword evidence="5" id="KW-0677">Repeat</keyword>
<dbReference type="InterPro" id="IPR002404">
    <property type="entry name" value="IRS_PTB"/>
</dbReference>
<feature type="region of interest" description="Disordered" evidence="10">
    <location>
        <begin position="966"/>
        <end position="1129"/>
    </location>
</feature>
<feature type="compositionally biased region" description="Low complexity" evidence="10">
    <location>
        <begin position="837"/>
        <end position="851"/>
    </location>
</feature>
<evidence type="ECO:0000256" key="1">
    <source>
        <dbReference type="ARBA" id="ARBA00011440"/>
    </source>
</evidence>
<sequence length="1145" mass="126378">MSSGVGGGYPYEGYNIVRTGYMKKVKTGRRKWFVLRRETPEAQARLEYYDSEKKYQGGVAPRKIIHLKTCFNINQISDPKHKNVIALYTKDECLSLAIDDESEAEDWFKDLLLLQQGEDLPEGQVPRPTFAHVWEVLLVNRGLGTPDLIGNYRLCLREKTLSLVRREYDYPQIELNLSSIRSCGSLQKYVFFEVGRSCALGPGELWMETEDPFIAQNVHSTVYHSMTKNGKNDELGPKSRIRSSSATETSKPNAYKKQYSKGHIFSQDHSQNNELPAAPSHLIQNTFVSGMVTIYHHLRGTTKSSERRHSISGITSGGRERCDSMPSRARTASEGNHPIQMFPSSRSHLAPHRPCSIYRDLGSSPTIGSPISPPSACASTDSAGSSYSLVDENEDLDSNHGRYGHSLTPDEAIAEEDCDSLCVPYGISPTTGDYLPMAPASSDDGYVDMSPKGHHGNITPAASLSSVTSGTPSTDMRFAEYQLDKVMSFFPPSSDEESRPIRAYSVGSRPENCRYKKHLMDVQGIAESRRDRAASVGSKTKKGPIRVLPPHGHYPHVHPKSSSAPLLSSSRIPGSLSSVGSEMGDLMEMDFTNTSKKSLNCYLEMKPCGKPSLVNQTSNSSGYVEMKPGVIPPNMSNSGPYLEMKPGSSPTRNNEYTYMDLSRTHNNRTEPRNDYMDMNAKNASNKPVLTNNNYTYGNYSDYTEMNHHQPMIKRSYSQLSPSAGQYYRNTSSPNSDYLDMHCNNRARNDSDRSNDGYVEMSLGKGHHRQSSLDSAQLRREDYAMMTSGSSLKNKENKPNKNDTNRSLPITISNSHPNTNSTPMYGRIYSGNSPKMQLPLTNTTTSPSSSLPRGRKNSTRRDSRDSSSSSVTTPSNSSTIFPLSLNSPSSPVKPVKTPERSTPSFLLNSLYRKIRGKSNDSQEDYTVMDFQKKGGSKGNQDMSEYINLDLSKMNLNGRTCVEGEYAKMQPSKKATPESKAFSLSTLTETSSRGFKPISETRESGPSPPLSSSSSMLPTTIPTSGNDTQKTDESQAVKSDTKRSDSLNSDSGSSKPVSRPGSASSDLCSSTSTLVGSRPDSVNSDSIRPSSTSSLHYANLDLQTIDDDGDSRSPRRNNSNDSNQEGTFTYAEIDFNKSEELKKIVKN</sequence>
<evidence type="ECO:0000256" key="3">
    <source>
        <dbReference type="ARBA" id="ARBA00022553"/>
    </source>
</evidence>
<evidence type="ECO:0000259" key="11">
    <source>
        <dbReference type="PROSITE" id="PS50003"/>
    </source>
</evidence>
<dbReference type="AlphaFoldDB" id="A0ABD2N1M3"/>
<evidence type="ECO:0000256" key="7">
    <source>
        <dbReference type="ARBA" id="ARBA00022943"/>
    </source>
</evidence>
<feature type="region of interest" description="Disordered" evidence="10">
    <location>
        <begin position="299"/>
        <end position="404"/>
    </location>
</feature>
<feature type="compositionally biased region" description="Polar residues" evidence="10">
    <location>
        <begin position="1078"/>
        <end position="1094"/>
    </location>
</feature>
<dbReference type="SMART" id="SM00310">
    <property type="entry name" value="PTBI"/>
    <property type="match status" value="1"/>
</dbReference>
<dbReference type="PANTHER" id="PTHR10614:SF13">
    <property type="entry name" value="INSULIN RECEPTOR SUBSTRATE 1"/>
    <property type="match status" value="1"/>
</dbReference>
<feature type="compositionally biased region" description="Polar residues" evidence="10">
    <location>
        <begin position="804"/>
        <end position="822"/>
    </location>
</feature>
<comment type="caution">
    <text evidence="12">The sequence shown here is derived from an EMBL/GenBank/DDBJ whole genome shotgun (WGS) entry which is preliminary data.</text>
</comment>
<evidence type="ECO:0000256" key="5">
    <source>
        <dbReference type="ARBA" id="ARBA00022737"/>
    </source>
</evidence>
<protein>
    <recommendedName>
        <fullName evidence="2">Insulin receptor substrate 1</fullName>
    </recommendedName>
    <alternativeName>
        <fullName evidence="8">Protein chico</fullName>
    </alternativeName>
</protein>
<keyword evidence="4" id="KW-0341">Growth regulation</keyword>
<evidence type="ECO:0000256" key="4">
    <source>
        <dbReference type="ARBA" id="ARBA00022604"/>
    </source>
</evidence>
<evidence type="ECO:0000313" key="13">
    <source>
        <dbReference type="Proteomes" id="UP001516400"/>
    </source>
</evidence>
<feature type="compositionally biased region" description="Low complexity" evidence="10">
    <location>
        <begin position="865"/>
        <end position="894"/>
    </location>
</feature>
<dbReference type="Proteomes" id="UP001516400">
    <property type="component" value="Unassembled WGS sequence"/>
</dbReference>
<proteinExistence type="predicted"/>
<gene>
    <name evidence="12" type="ORF">HHI36_014030</name>
</gene>
<feature type="compositionally biased region" description="Basic and acidic residues" evidence="10">
    <location>
        <begin position="792"/>
        <end position="803"/>
    </location>
</feature>
<feature type="compositionally biased region" description="Polar residues" evidence="10">
    <location>
        <begin position="242"/>
        <end position="252"/>
    </location>
</feature>
<feature type="domain" description="PH" evidence="11">
    <location>
        <begin position="15"/>
        <end position="116"/>
    </location>
</feature>
<feature type="compositionally biased region" description="Low complexity" evidence="10">
    <location>
        <begin position="1008"/>
        <end position="1022"/>
    </location>
</feature>
<dbReference type="GO" id="GO:0007165">
    <property type="term" value="P:signal transduction"/>
    <property type="evidence" value="ECO:0007669"/>
    <property type="project" value="UniProtKB-ARBA"/>
</dbReference>
<feature type="compositionally biased region" description="Basic and acidic residues" evidence="10">
    <location>
        <begin position="1027"/>
        <end position="1043"/>
    </location>
</feature>
<evidence type="ECO:0000256" key="10">
    <source>
        <dbReference type="SAM" id="MobiDB-lite"/>
    </source>
</evidence>
<feature type="compositionally biased region" description="Polar residues" evidence="10">
    <location>
        <begin position="723"/>
        <end position="735"/>
    </location>
</feature>
<feature type="region of interest" description="Disordered" evidence="10">
    <location>
        <begin position="528"/>
        <end position="569"/>
    </location>
</feature>
<feature type="region of interest" description="Disordered" evidence="10">
    <location>
        <begin position="665"/>
        <end position="689"/>
    </location>
</feature>
<keyword evidence="13" id="KW-1185">Reference proteome</keyword>
<dbReference type="InterPro" id="IPR011993">
    <property type="entry name" value="PH-like_dom_sf"/>
</dbReference>
<feature type="region of interest" description="Disordered" evidence="10">
    <location>
        <begin position="227"/>
        <end position="254"/>
    </location>
</feature>
<dbReference type="GO" id="GO:0048477">
    <property type="term" value="P:oogenesis"/>
    <property type="evidence" value="ECO:0007669"/>
    <property type="project" value="UniProtKB-KW"/>
</dbReference>
<organism evidence="12 13">
    <name type="scientific">Cryptolaemus montrouzieri</name>
    <dbReference type="NCBI Taxonomy" id="559131"/>
    <lineage>
        <taxon>Eukaryota</taxon>
        <taxon>Metazoa</taxon>
        <taxon>Ecdysozoa</taxon>
        <taxon>Arthropoda</taxon>
        <taxon>Hexapoda</taxon>
        <taxon>Insecta</taxon>
        <taxon>Pterygota</taxon>
        <taxon>Neoptera</taxon>
        <taxon>Endopterygota</taxon>
        <taxon>Coleoptera</taxon>
        <taxon>Polyphaga</taxon>
        <taxon>Cucujiformia</taxon>
        <taxon>Coccinelloidea</taxon>
        <taxon>Coccinellidae</taxon>
        <taxon>Scymninae</taxon>
        <taxon>Scymnini</taxon>
        <taxon>Cryptolaemus</taxon>
    </lineage>
</organism>
<dbReference type="Pfam" id="PF00169">
    <property type="entry name" value="PH"/>
    <property type="match status" value="1"/>
</dbReference>
<feature type="compositionally biased region" description="Polar residues" evidence="10">
    <location>
        <begin position="980"/>
        <end position="991"/>
    </location>
</feature>
<keyword evidence="3" id="KW-0597">Phosphoprotein</keyword>
<comment type="subunit">
    <text evidence="1">Bindings to phosphatidylinositol 3-kinase and SHP2.</text>
</comment>
<feature type="compositionally biased region" description="Low complexity" evidence="10">
    <location>
        <begin position="1060"/>
        <end position="1072"/>
    </location>
</feature>
<evidence type="ECO:0000256" key="2">
    <source>
        <dbReference type="ARBA" id="ARBA00015710"/>
    </source>
</evidence>
<dbReference type="InterPro" id="IPR039011">
    <property type="entry name" value="IRS"/>
</dbReference>
<dbReference type="Gene3D" id="2.30.29.30">
    <property type="entry name" value="Pleckstrin-homology domain (PH domain)/Phosphotyrosine-binding domain (PTB)"/>
    <property type="match status" value="2"/>
</dbReference>
<dbReference type="SMART" id="SM00233">
    <property type="entry name" value="PH"/>
    <property type="match status" value="1"/>
</dbReference>
<evidence type="ECO:0000256" key="8">
    <source>
        <dbReference type="ARBA" id="ARBA00033282"/>
    </source>
</evidence>
<dbReference type="PRINTS" id="PR00628">
    <property type="entry name" value="INSULINRSI"/>
</dbReference>
<dbReference type="SUPFAM" id="SSF50729">
    <property type="entry name" value="PH domain-like"/>
    <property type="match status" value="2"/>
</dbReference>
<comment type="function">
    <text evidence="9">Activates phosphatidylinositol 3-kinase when bound to the regulatory p85 subunit. May mediate the control of various cellular processes by insulin-like peptides. When phosphorylated by the insulin receptor binds specifically to various cellular proteins containing SH2 domains. Involved in control of cell proliferation, cell size, and body and organ growth throughout development. Also has a role in a signaling pathway controlling the physiological response required to endure periods of low nutrient conditions. Insulin/insulin-like growth factor (IGF) signaling pathway has a role in regulating aging and is necessary in the ovary for vitellogenic maturation.</text>
</comment>
<dbReference type="Pfam" id="PF02174">
    <property type="entry name" value="IRS"/>
    <property type="match status" value="1"/>
</dbReference>